<proteinExistence type="predicted"/>
<evidence type="ECO:0000313" key="1">
    <source>
        <dbReference type="EMBL" id="KAF2883776.1"/>
    </source>
</evidence>
<dbReference type="InterPro" id="IPR052638">
    <property type="entry name" value="PiggyBac_TE-derived"/>
</dbReference>
<evidence type="ECO:0000313" key="2">
    <source>
        <dbReference type="Proteomes" id="UP000801492"/>
    </source>
</evidence>
<reference evidence="1" key="1">
    <citation type="submission" date="2019-08" db="EMBL/GenBank/DDBJ databases">
        <title>The genome of the North American firefly Photinus pyralis.</title>
        <authorList>
            <consortium name="Photinus pyralis genome working group"/>
            <person name="Fallon T.R."/>
            <person name="Sander Lower S.E."/>
            <person name="Weng J.-K."/>
        </authorList>
    </citation>
    <scope>NUCLEOTIDE SEQUENCE</scope>
    <source>
        <strain evidence="1">TRF0915ILg1</strain>
        <tissue evidence="1">Whole body</tissue>
    </source>
</reference>
<name>A0A8K0CDY4_IGNLU</name>
<sequence length="179" mass="21031">MTIIYCNDNNHLDLICKSHCFRQHCPFKKNCSVYEAIVPYFGGHSCKQYIRGWRYKLWTETTRLGYIAYFDPYQGSSTQLSVEYEELDLRAAAVRREQIWEKTFVEAYNKDMDGVNRCDQNIAQYRISIRSKEWYFPLTDDRTKFLASPQVGGKLDQLAFRGTLATMLLETIQTTSKFP</sequence>
<dbReference type="EMBL" id="VTPC01090290">
    <property type="protein sequence ID" value="KAF2883776.1"/>
    <property type="molecule type" value="Genomic_DNA"/>
</dbReference>
<dbReference type="PANTHER" id="PTHR47055:SF3">
    <property type="entry name" value="PHORBOL-ESTER_DAG-TYPE DOMAIN-CONTAINING PROTEIN"/>
    <property type="match status" value="1"/>
</dbReference>
<gene>
    <name evidence="1" type="ORF">ILUMI_22362</name>
</gene>
<protein>
    <submittedName>
        <fullName evidence="1">Uncharacterized protein</fullName>
    </submittedName>
</protein>
<accession>A0A8K0CDY4</accession>
<comment type="caution">
    <text evidence="1">The sequence shown here is derived from an EMBL/GenBank/DDBJ whole genome shotgun (WGS) entry which is preliminary data.</text>
</comment>
<organism evidence="1 2">
    <name type="scientific">Ignelater luminosus</name>
    <name type="common">Cucubano</name>
    <name type="synonym">Pyrophorus luminosus</name>
    <dbReference type="NCBI Taxonomy" id="2038154"/>
    <lineage>
        <taxon>Eukaryota</taxon>
        <taxon>Metazoa</taxon>
        <taxon>Ecdysozoa</taxon>
        <taxon>Arthropoda</taxon>
        <taxon>Hexapoda</taxon>
        <taxon>Insecta</taxon>
        <taxon>Pterygota</taxon>
        <taxon>Neoptera</taxon>
        <taxon>Endopterygota</taxon>
        <taxon>Coleoptera</taxon>
        <taxon>Polyphaga</taxon>
        <taxon>Elateriformia</taxon>
        <taxon>Elateroidea</taxon>
        <taxon>Elateridae</taxon>
        <taxon>Agrypninae</taxon>
        <taxon>Pyrophorini</taxon>
        <taxon>Ignelater</taxon>
    </lineage>
</organism>
<dbReference type="Proteomes" id="UP000801492">
    <property type="component" value="Unassembled WGS sequence"/>
</dbReference>
<dbReference type="GO" id="GO:0043565">
    <property type="term" value="F:sequence-specific DNA binding"/>
    <property type="evidence" value="ECO:0007669"/>
    <property type="project" value="TreeGrafter"/>
</dbReference>
<dbReference type="PANTHER" id="PTHR47055">
    <property type="entry name" value="DDE_TNP_1_7 DOMAIN-CONTAINING PROTEIN"/>
    <property type="match status" value="1"/>
</dbReference>
<keyword evidence="2" id="KW-1185">Reference proteome</keyword>
<dbReference type="AlphaFoldDB" id="A0A8K0CDY4"/>